<protein>
    <submittedName>
        <fullName evidence="3">SagB/ThcOx family dehydrogenase</fullName>
    </submittedName>
</protein>
<dbReference type="InterPro" id="IPR052544">
    <property type="entry name" value="Bacteriocin_Proc_Enz"/>
</dbReference>
<gene>
    <name evidence="3" type="ORF">EYH02_04660</name>
</gene>
<dbReference type="NCBIfam" id="TIGR03605">
    <property type="entry name" value="antibiot_sagB"/>
    <property type="match status" value="1"/>
</dbReference>
<accession>A0A832YZF8</accession>
<keyword evidence="1" id="KW-1133">Transmembrane helix</keyword>
<sequence>MSRGFALVIVVAMAVAIAMLSLYGLVRYVLEERGRAIPSSVKQVVGAGAVSRVEIRDRVVYLPMPRIRRDVLSVEEALAYRRSIRSYRDEPLTIEQLSQLLWATYGITDPRRGFKTCPSAGATYPLVIYVVIGEKGVVLGNGSYLKAGSYRYDPYSHSIELVKEGDLRAELAQAALGQEWVREAPINIVICAVYERTTRVYGERGYRYVYMEVGHAGQNIYLEATAIGLGTVVVGAFYDDAVRAIIGAKPNEHPLYIVPVGVPEKPYRVSEEQIWRFIESNRR</sequence>
<organism evidence="3 4">
    <name type="scientific">Ignisphaera aggregans</name>
    <dbReference type="NCBI Taxonomy" id="334771"/>
    <lineage>
        <taxon>Archaea</taxon>
        <taxon>Thermoproteota</taxon>
        <taxon>Thermoprotei</taxon>
        <taxon>Desulfurococcales</taxon>
        <taxon>Desulfurococcaceae</taxon>
        <taxon>Ignisphaera</taxon>
    </lineage>
</organism>
<dbReference type="InterPro" id="IPR029479">
    <property type="entry name" value="Nitroreductase"/>
</dbReference>
<dbReference type="SUPFAM" id="SSF55469">
    <property type="entry name" value="FMN-dependent nitroreductase-like"/>
    <property type="match status" value="1"/>
</dbReference>
<dbReference type="CDD" id="cd02142">
    <property type="entry name" value="McbC_SagB-like_oxidoreductase"/>
    <property type="match status" value="1"/>
</dbReference>
<comment type="caution">
    <text evidence="3">The sequence shown here is derived from an EMBL/GenBank/DDBJ whole genome shotgun (WGS) entry which is preliminary data.</text>
</comment>
<dbReference type="PANTHER" id="PTHR43745">
    <property type="entry name" value="NITROREDUCTASE MJ1384-RELATED"/>
    <property type="match status" value="1"/>
</dbReference>
<keyword evidence="1" id="KW-0472">Membrane</keyword>
<evidence type="ECO:0000313" key="4">
    <source>
        <dbReference type="Proteomes" id="UP000605805"/>
    </source>
</evidence>
<dbReference type="Pfam" id="PF00881">
    <property type="entry name" value="Nitroreductase"/>
    <property type="match status" value="1"/>
</dbReference>
<proteinExistence type="predicted"/>
<dbReference type="InterPro" id="IPR000415">
    <property type="entry name" value="Nitroreductase-like"/>
</dbReference>
<feature type="transmembrane region" description="Helical" evidence="1">
    <location>
        <begin position="6"/>
        <end position="26"/>
    </location>
</feature>
<evidence type="ECO:0000256" key="1">
    <source>
        <dbReference type="SAM" id="Phobius"/>
    </source>
</evidence>
<dbReference type="InterPro" id="IPR020051">
    <property type="entry name" value="SagB-type_dehydrogenase"/>
</dbReference>
<dbReference type="EMBL" id="DQTV01000087">
    <property type="protein sequence ID" value="HIP57342.1"/>
    <property type="molecule type" value="Genomic_DNA"/>
</dbReference>
<dbReference type="PANTHER" id="PTHR43745:SF2">
    <property type="entry name" value="NITROREDUCTASE MJ1384-RELATED"/>
    <property type="match status" value="1"/>
</dbReference>
<dbReference type="GO" id="GO:0016491">
    <property type="term" value="F:oxidoreductase activity"/>
    <property type="evidence" value="ECO:0007669"/>
    <property type="project" value="InterPro"/>
</dbReference>
<reference evidence="3" key="1">
    <citation type="journal article" date="2020" name="ISME J.">
        <title>Gammaproteobacteria mediating utilization of methyl-, sulfur- and petroleum organic compounds in deep ocean hydrothermal plumes.</title>
        <authorList>
            <person name="Zhou Z."/>
            <person name="Liu Y."/>
            <person name="Pan J."/>
            <person name="Cron B.R."/>
            <person name="Toner B.M."/>
            <person name="Anantharaman K."/>
            <person name="Breier J.A."/>
            <person name="Dick G.J."/>
            <person name="Li M."/>
        </authorList>
    </citation>
    <scope>NUCLEOTIDE SEQUENCE</scope>
    <source>
        <strain evidence="3">SZUA-1435</strain>
    </source>
</reference>
<dbReference type="AlphaFoldDB" id="A0A832YZF8"/>
<name>A0A832YZF8_9CREN</name>
<dbReference type="Gene3D" id="3.40.109.10">
    <property type="entry name" value="NADH Oxidase"/>
    <property type="match status" value="1"/>
</dbReference>
<evidence type="ECO:0000259" key="2">
    <source>
        <dbReference type="Pfam" id="PF00881"/>
    </source>
</evidence>
<dbReference type="Proteomes" id="UP000605805">
    <property type="component" value="Unassembled WGS sequence"/>
</dbReference>
<evidence type="ECO:0000313" key="3">
    <source>
        <dbReference type="EMBL" id="HIP57342.1"/>
    </source>
</evidence>
<feature type="domain" description="Nitroreductase" evidence="2">
    <location>
        <begin position="79"/>
        <end position="261"/>
    </location>
</feature>
<keyword evidence="1" id="KW-0812">Transmembrane</keyword>